<feature type="domain" description="HTH deoR-type" evidence="4">
    <location>
        <begin position="17"/>
        <end position="72"/>
    </location>
</feature>
<dbReference type="SUPFAM" id="SSF46785">
    <property type="entry name" value="Winged helix' DNA-binding domain"/>
    <property type="match status" value="1"/>
</dbReference>
<keyword evidence="1" id="KW-0805">Transcription regulation</keyword>
<dbReference type="Pfam" id="PF08220">
    <property type="entry name" value="HTH_DeoR"/>
    <property type="match status" value="1"/>
</dbReference>
<proteinExistence type="predicted"/>
<evidence type="ECO:0000256" key="1">
    <source>
        <dbReference type="ARBA" id="ARBA00023015"/>
    </source>
</evidence>
<keyword evidence="3" id="KW-0804">Transcription</keyword>
<dbReference type="InterPro" id="IPR001034">
    <property type="entry name" value="DeoR_HTH"/>
</dbReference>
<dbReference type="InterPro" id="IPR036388">
    <property type="entry name" value="WH-like_DNA-bd_sf"/>
</dbReference>
<dbReference type="GO" id="GO:0003677">
    <property type="term" value="F:DNA binding"/>
    <property type="evidence" value="ECO:0007669"/>
    <property type="project" value="UniProtKB-KW"/>
</dbReference>
<dbReference type="PROSITE" id="PS00894">
    <property type="entry name" value="HTH_DEOR_1"/>
    <property type="match status" value="1"/>
</dbReference>
<dbReference type="PANTHER" id="PTHR30363">
    <property type="entry name" value="HTH-TYPE TRANSCRIPTIONAL REGULATOR SRLR-RELATED"/>
    <property type="match status" value="1"/>
</dbReference>
<evidence type="ECO:0000313" key="6">
    <source>
        <dbReference type="Proteomes" id="UP001205601"/>
    </source>
</evidence>
<protein>
    <submittedName>
        <fullName evidence="5">DeoR/GlpR family DNA-binding transcription regulator</fullName>
    </submittedName>
</protein>
<keyword evidence="2 5" id="KW-0238">DNA-binding</keyword>
<dbReference type="InterPro" id="IPR050313">
    <property type="entry name" value="Carb_Metab_HTH_regulators"/>
</dbReference>
<dbReference type="InterPro" id="IPR037171">
    <property type="entry name" value="NagB/RpiA_transferase-like"/>
</dbReference>
<reference evidence="6" key="1">
    <citation type="submission" date="2023-07" db="EMBL/GenBank/DDBJ databases">
        <title>Defluviimonas sediminis sp. nov., isolated from mangrove sediment.</title>
        <authorList>
            <person name="Liu L."/>
            <person name="Li J."/>
            <person name="Huang Y."/>
            <person name="Pan J."/>
            <person name="Li M."/>
        </authorList>
    </citation>
    <scope>NUCLEOTIDE SEQUENCE [LARGE SCALE GENOMIC DNA]</scope>
    <source>
        <strain evidence="6">FT324</strain>
    </source>
</reference>
<dbReference type="EMBL" id="JAOCQF010000011">
    <property type="protein sequence ID" value="MCT8332011.1"/>
    <property type="molecule type" value="Genomic_DNA"/>
</dbReference>
<dbReference type="Pfam" id="PF00455">
    <property type="entry name" value="DeoRC"/>
    <property type="match status" value="1"/>
</dbReference>
<dbReference type="PROSITE" id="PS51000">
    <property type="entry name" value="HTH_DEOR_2"/>
    <property type="match status" value="1"/>
</dbReference>
<gene>
    <name evidence="5" type="ORF">N5I32_21065</name>
</gene>
<evidence type="ECO:0000256" key="2">
    <source>
        <dbReference type="ARBA" id="ARBA00023125"/>
    </source>
</evidence>
<evidence type="ECO:0000313" key="5">
    <source>
        <dbReference type="EMBL" id="MCT8332011.1"/>
    </source>
</evidence>
<evidence type="ECO:0000259" key="4">
    <source>
        <dbReference type="PROSITE" id="PS51000"/>
    </source>
</evidence>
<dbReference type="InterPro" id="IPR014036">
    <property type="entry name" value="DeoR-like_C"/>
</dbReference>
<accession>A0ABT2NTE5</accession>
<comment type="caution">
    <text evidence="5">The sequence shown here is derived from an EMBL/GenBank/DDBJ whole genome shotgun (WGS) entry which is preliminary data.</text>
</comment>
<dbReference type="Proteomes" id="UP001205601">
    <property type="component" value="Unassembled WGS sequence"/>
</dbReference>
<dbReference type="RefSeq" id="WP_261497873.1">
    <property type="nucleotide sequence ID" value="NZ_JAOCQF010000011.1"/>
</dbReference>
<dbReference type="SMART" id="SM00420">
    <property type="entry name" value="HTH_DEOR"/>
    <property type="match status" value="1"/>
</dbReference>
<dbReference type="PRINTS" id="PR00037">
    <property type="entry name" value="HTHLACR"/>
</dbReference>
<dbReference type="InterPro" id="IPR018356">
    <property type="entry name" value="Tscrpt_reg_HTH_DeoR_CS"/>
</dbReference>
<name>A0ABT2NTE5_9RHOB</name>
<dbReference type="SUPFAM" id="SSF100950">
    <property type="entry name" value="NagB/RpiA/CoA transferase-like"/>
    <property type="match status" value="1"/>
</dbReference>
<keyword evidence="6" id="KW-1185">Reference proteome</keyword>
<organism evidence="5 6">
    <name type="scientific">Albidovulum sediminis</name>
    <dbReference type="NCBI Taxonomy" id="3066345"/>
    <lineage>
        <taxon>Bacteria</taxon>
        <taxon>Pseudomonadati</taxon>
        <taxon>Pseudomonadota</taxon>
        <taxon>Alphaproteobacteria</taxon>
        <taxon>Rhodobacterales</taxon>
        <taxon>Paracoccaceae</taxon>
        <taxon>Albidovulum</taxon>
    </lineage>
</organism>
<evidence type="ECO:0000256" key="3">
    <source>
        <dbReference type="ARBA" id="ARBA00023163"/>
    </source>
</evidence>
<dbReference type="PANTHER" id="PTHR30363:SF44">
    <property type="entry name" value="AGA OPERON TRANSCRIPTIONAL REPRESSOR-RELATED"/>
    <property type="match status" value="1"/>
</dbReference>
<dbReference type="Gene3D" id="1.10.10.10">
    <property type="entry name" value="Winged helix-like DNA-binding domain superfamily/Winged helix DNA-binding domain"/>
    <property type="match status" value="1"/>
</dbReference>
<sequence>MNDDAAVGSESGGRFDRETRLKRIVAELEANPGMKLVSLADAFNVSTETIRRDLNKLTRQGLINRTYGGAMIVPSGIDRPFMERNAVHREERIAIARRAEKLVEPGETLALGPGVTTLQFARRLAAGSSNVTVITNDLRITTTVGASKNSRVIMLPGGDCQVDYGFA</sequence>
<dbReference type="InterPro" id="IPR036390">
    <property type="entry name" value="WH_DNA-bd_sf"/>
</dbReference>